<organism evidence="4">
    <name type="scientific">Rhodopseudomonas palustris (strain ATCC BAA-98 / CGA009)</name>
    <dbReference type="NCBI Taxonomy" id="258594"/>
    <lineage>
        <taxon>Bacteria</taxon>
        <taxon>Pseudomonadati</taxon>
        <taxon>Pseudomonadota</taxon>
        <taxon>Alphaproteobacteria</taxon>
        <taxon>Hyphomicrobiales</taxon>
        <taxon>Nitrobacteraceae</taxon>
        <taxon>Rhodopseudomonas</taxon>
    </lineage>
</organism>
<dbReference type="PhylomeDB" id="Q6N9C7"/>
<evidence type="ECO:0000256" key="3">
    <source>
        <dbReference type="SAM" id="Phobius"/>
    </source>
</evidence>
<keyword evidence="6" id="KW-1185">Reference proteome</keyword>
<feature type="transmembrane region" description="Helical" evidence="3">
    <location>
        <begin position="6"/>
        <end position="27"/>
    </location>
</feature>
<dbReference type="EMBL" id="BX572598">
    <property type="protein sequence ID" value="CAE27063.1"/>
    <property type="molecule type" value="Genomic_DNA"/>
</dbReference>
<feature type="region of interest" description="Disordered" evidence="2">
    <location>
        <begin position="194"/>
        <end position="213"/>
    </location>
</feature>
<evidence type="ECO:0000313" key="6">
    <source>
        <dbReference type="Proteomes" id="UP000001426"/>
    </source>
</evidence>
<protein>
    <recommendedName>
        <fullName evidence="7">Chromosome segregation ATPase</fullName>
    </recommendedName>
</protein>
<dbReference type="KEGG" id="rpa:TX73_008335"/>
<dbReference type="eggNOG" id="COG1196">
    <property type="taxonomic scope" value="Bacteria"/>
</dbReference>
<dbReference type="Proteomes" id="UP000001426">
    <property type="component" value="Chromosome"/>
</dbReference>
<evidence type="ECO:0000313" key="5">
    <source>
        <dbReference type="EMBL" id="WCL91762.1"/>
    </source>
</evidence>
<sequence>MVEQIMYLAIGFLVAMLLALMLAPLVHNRAVRLTTKRLEAATPLSMAEIQADKDQLRAEFAMSARRLEMSVDQLKNKTTSQFAEIGKKTDAINRLKLELTEKIAAIETLEAREKALQEQLQTTEQNFAARTEELRSAEAALAEKQAELARINAELNERSTLADTRQVELVALHARIEELQARVGEAEKEFAATRSRLEAQRGESASTTRELDEARGRVEALSLRVGELDRQLLLQVKEAELLGGRVHELEERLAAQSKLLAEREFENNQLRAANEAALRTVGELRNELDATSSKSPDLARIRKDKAALEDQLTQARDERAKAQRELAALKQQAESSWETERMENALLRERINDIAAEVAKLAITLEGPDSPIQAMLTAPTPAKPAKGKAAANGTKNAGVTPVVAGGTLADRIRALQSHASRARQTG</sequence>
<keyword evidence="1" id="KW-0175">Coiled coil</keyword>
<feature type="region of interest" description="Disordered" evidence="2">
    <location>
        <begin position="379"/>
        <end position="401"/>
    </location>
</feature>
<evidence type="ECO:0000256" key="2">
    <source>
        <dbReference type="SAM" id="MobiDB-lite"/>
    </source>
</evidence>
<dbReference type="RefSeq" id="WP_011157181.1">
    <property type="nucleotide sequence ID" value="NZ_CP116810.1"/>
</dbReference>
<dbReference type="EMBL" id="CP116810">
    <property type="protein sequence ID" value="WCL91762.1"/>
    <property type="molecule type" value="Genomic_DNA"/>
</dbReference>
<dbReference type="GeneID" id="66892654"/>
<name>Q6N9C7_RHOPA</name>
<feature type="compositionally biased region" description="Low complexity" evidence="2">
    <location>
        <begin position="379"/>
        <end position="398"/>
    </location>
</feature>
<dbReference type="STRING" id="258594.RPA1622"/>
<evidence type="ECO:0000313" key="4">
    <source>
        <dbReference type="EMBL" id="CAE27063.1"/>
    </source>
</evidence>
<dbReference type="HOGENOM" id="CLU_060521_1_0_5"/>
<reference evidence="5" key="3">
    <citation type="submission" date="2022-12" db="EMBL/GenBank/DDBJ databases">
        <title>Complete genome sequence of Rhodopseudomonas palustris CGA0092 and corrections to the R. palustris CGA009 genome sequence.</title>
        <authorList>
            <person name="Mazny B.R."/>
            <person name="Sheff O.F."/>
            <person name="LaSarre B."/>
            <person name="McKinlay A."/>
            <person name="McKinlay J.B."/>
        </authorList>
    </citation>
    <scope>NUCLEOTIDE SEQUENCE</scope>
    <source>
        <strain evidence="5">CGA009</strain>
    </source>
</reference>
<reference evidence="4 6" key="2">
    <citation type="journal article" date="2004" name="Nat. Biotechnol.">
        <title>Complete genome sequence of the metabolically versatile photosynthetic bacterium Rhodopseudomonas palustris.</title>
        <authorList>
            <person name="Larimer F.W."/>
            <person name="Chain P."/>
            <person name="Hauser L."/>
            <person name="Lamerdin J."/>
            <person name="Malfatti S."/>
            <person name="Do L."/>
            <person name="Land M.L."/>
            <person name="Pelletier D.A."/>
            <person name="Beatty J.T."/>
            <person name="Lang A.S."/>
            <person name="Tabita F.R."/>
            <person name="Gibson J.L."/>
            <person name="Hanson T.E."/>
            <person name="Bobst C."/>
            <person name="Torres J.L."/>
            <person name="Peres C."/>
            <person name="Harrison F.H."/>
            <person name="Gibson J."/>
            <person name="Harwood C.S."/>
        </authorList>
    </citation>
    <scope>NUCLEOTIDE SEQUENCE [LARGE SCALE GENOMIC DNA]</scope>
    <source>
        <strain evidence="6">ATCC BAA-98 / CGA009</strain>
        <strain evidence="4">CGA009</strain>
    </source>
</reference>
<evidence type="ECO:0008006" key="7">
    <source>
        <dbReference type="Google" id="ProtNLM"/>
    </source>
</evidence>
<keyword evidence="3" id="KW-0812">Transmembrane</keyword>
<dbReference type="AlphaFoldDB" id="Q6N9C7"/>
<gene>
    <name evidence="4" type="ordered locus">RPA1622</name>
    <name evidence="5" type="ORF">TX73_008335</name>
</gene>
<keyword evidence="3" id="KW-0472">Membrane</keyword>
<keyword evidence="3" id="KW-1133">Transmembrane helix</keyword>
<proteinExistence type="predicted"/>
<accession>Q6N9C7</accession>
<evidence type="ECO:0000256" key="1">
    <source>
        <dbReference type="SAM" id="Coils"/>
    </source>
</evidence>
<feature type="coiled-coil region" evidence="1">
    <location>
        <begin position="267"/>
        <end position="332"/>
    </location>
</feature>
<reference evidence="5" key="1">
    <citation type="submission" date="2003-07" db="EMBL/GenBank/DDBJ databases">
        <authorList>
            <consortium name="Rhodopseudomonas genome consortium"/>
            <person name="Larimer F."/>
            <person name="Harwood C."/>
        </authorList>
    </citation>
    <scope>NUCLEOTIDE SEQUENCE</scope>
    <source>
        <strain evidence="5">CGA009</strain>
    </source>
</reference>
<dbReference type="Gene3D" id="1.10.287.1490">
    <property type="match status" value="1"/>
</dbReference>